<name>A0A9Q0L5I1_ANAIG</name>
<dbReference type="GO" id="GO:0005737">
    <property type="term" value="C:cytoplasm"/>
    <property type="evidence" value="ECO:0007669"/>
    <property type="project" value="TreeGrafter"/>
</dbReference>
<keyword evidence="8" id="KW-1185">Reference proteome</keyword>
<dbReference type="PANTHER" id="PTHR10159:SF530">
    <property type="entry name" value="DUAL SPECIFICITY PROTEIN PHOSPHATASE DDB_G0271350-RELATED"/>
    <property type="match status" value="1"/>
</dbReference>
<dbReference type="SUPFAM" id="SSF52799">
    <property type="entry name" value="(Phosphotyrosine protein) phosphatases II"/>
    <property type="match status" value="1"/>
</dbReference>
<dbReference type="EC" id="3.1.3.48" evidence="2"/>
<proteinExistence type="inferred from homology"/>
<dbReference type="PROSITE" id="PS50056">
    <property type="entry name" value="TYR_PHOSPHATASE_2"/>
    <property type="match status" value="1"/>
</dbReference>
<dbReference type="PROSITE" id="PS00383">
    <property type="entry name" value="TYR_PHOSPHATASE_1"/>
    <property type="match status" value="1"/>
</dbReference>
<evidence type="ECO:0000256" key="3">
    <source>
        <dbReference type="ARBA" id="ARBA00022801"/>
    </source>
</evidence>
<dbReference type="OrthoDB" id="165342at2759"/>
<evidence type="ECO:0000313" key="7">
    <source>
        <dbReference type="EMBL" id="KAJ5066049.1"/>
    </source>
</evidence>
<protein>
    <recommendedName>
        <fullName evidence="2">protein-tyrosine-phosphatase</fullName>
        <ecNumber evidence="2">3.1.3.48</ecNumber>
    </recommendedName>
</protein>
<keyword evidence="3" id="KW-0378">Hydrolase</keyword>
<dbReference type="PANTHER" id="PTHR10159">
    <property type="entry name" value="DUAL SPECIFICITY PROTEIN PHOSPHATASE"/>
    <property type="match status" value="1"/>
</dbReference>
<dbReference type="CDD" id="cd14498">
    <property type="entry name" value="DSP"/>
    <property type="match status" value="1"/>
</dbReference>
<evidence type="ECO:0000313" key="8">
    <source>
        <dbReference type="Proteomes" id="UP001149090"/>
    </source>
</evidence>
<gene>
    <name evidence="7" type="ORF">M0811_03382</name>
</gene>
<evidence type="ECO:0000259" key="5">
    <source>
        <dbReference type="PROSITE" id="PS50054"/>
    </source>
</evidence>
<dbReference type="GO" id="GO:0043409">
    <property type="term" value="P:negative regulation of MAPK cascade"/>
    <property type="evidence" value="ECO:0007669"/>
    <property type="project" value="TreeGrafter"/>
</dbReference>
<evidence type="ECO:0000256" key="1">
    <source>
        <dbReference type="ARBA" id="ARBA00008601"/>
    </source>
</evidence>
<organism evidence="7 8">
    <name type="scientific">Anaeramoeba ignava</name>
    <name type="common">Anaerobic marine amoeba</name>
    <dbReference type="NCBI Taxonomy" id="1746090"/>
    <lineage>
        <taxon>Eukaryota</taxon>
        <taxon>Metamonada</taxon>
        <taxon>Anaeramoebidae</taxon>
        <taxon>Anaeramoeba</taxon>
    </lineage>
</organism>
<dbReference type="InterPro" id="IPR016130">
    <property type="entry name" value="Tyr_Pase_AS"/>
</dbReference>
<dbReference type="Gene3D" id="3.90.190.10">
    <property type="entry name" value="Protein tyrosine phosphatase superfamily"/>
    <property type="match status" value="1"/>
</dbReference>
<comment type="similarity">
    <text evidence="1">Belongs to the protein-tyrosine phosphatase family. Non-receptor class dual specificity subfamily.</text>
</comment>
<dbReference type="SMART" id="SM00195">
    <property type="entry name" value="DSPc"/>
    <property type="match status" value="1"/>
</dbReference>
<evidence type="ECO:0000256" key="4">
    <source>
        <dbReference type="ARBA" id="ARBA00022912"/>
    </source>
</evidence>
<dbReference type="GO" id="GO:0004725">
    <property type="term" value="F:protein tyrosine phosphatase activity"/>
    <property type="evidence" value="ECO:0007669"/>
    <property type="project" value="UniProtKB-EC"/>
</dbReference>
<dbReference type="Pfam" id="PF00782">
    <property type="entry name" value="DSPc"/>
    <property type="match status" value="1"/>
</dbReference>
<comment type="caution">
    <text evidence="7">The sequence shown here is derived from an EMBL/GenBank/DDBJ whole genome shotgun (WGS) entry which is preliminary data.</text>
</comment>
<dbReference type="InterPro" id="IPR000340">
    <property type="entry name" value="Dual-sp_phosphatase_cat-dom"/>
</dbReference>
<dbReference type="AlphaFoldDB" id="A0A9Q0L5I1"/>
<evidence type="ECO:0000256" key="2">
    <source>
        <dbReference type="ARBA" id="ARBA00013064"/>
    </source>
</evidence>
<dbReference type="Proteomes" id="UP001149090">
    <property type="component" value="Unassembled WGS sequence"/>
</dbReference>
<dbReference type="InterPro" id="IPR020422">
    <property type="entry name" value="TYR_PHOSPHATASE_DUAL_dom"/>
</dbReference>
<evidence type="ECO:0000259" key="6">
    <source>
        <dbReference type="PROSITE" id="PS50056"/>
    </source>
</evidence>
<sequence length="279" mass="33538">MISQLDFYNFVVDELSQVLLLIDIRPQEDFKKFNLQFSFNFDINSFQQENFVSEIESILSEPKSYKLNLFHQKDLRIFFIDEGDKQKEILFQMQDCFTKAGFKFVKIFIELGTFYLKFPFFFLDSSEKKFIRFYHFPSEIVPNFLYLGGIESAQNEIFLQKFEIKHIFNMAKEVQNYFQSKKEMSHLFYHHYELEDLSKTDISSVLDETYSLISKAFEKQQKVFVHCQLGKSRSASVILFYLMKSNKWTYQQAYDFLSLIRSIYPNQGFIKQLKEKEEK</sequence>
<dbReference type="PROSITE" id="PS50054">
    <property type="entry name" value="TYR_PHOSPHATASE_DUAL"/>
    <property type="match status" value="1"/>
</dbReference>
<keyword evidence="4" id="KW-0904">Protein phosphatase</keyword>
<dbReference type="EMBL" id="JAPDFW010000147">
    <property type="protein sequence ID" value="KAJ5066049.1"/>
    <property type="molecule type" value="Genomic_DNA"/>
</dbReference>
<reference evidence="7" key="1">
    <citation type="submission" date="2022-10" db="EMBL/GenBank/DDBJ databases">
        <title>Novel sulphate-reducing endosymbionts in the free-living metamonad Anaeramoeba.</title>
        <authorList>
            <person name="Jerlstrom-Hultqvist J."/>
            <person name="Cepicka I."/>
            <person name="Gallot-Lavallee L."/>
            <person name="Salas-Leiva D."/>
            <person name="Curtis B.A."/>
            <person name="Zahonova K."/>
            <person name="Pipaliya S."/>
            <person name="Dacks J."/>
            <person name="Roger A.J."/>
        </authorList>
    </citation>
    <scope>NUCLEOTIDE SEQUENCE</scope>
    <source>
        <strain evidence="7">BMAN</strain>
    </source>
</reference>
<feature type="domain" description="Tyrosine-protein phosphatase" evidence="5">
    <location>
        <begin position="136"/>
        <end position="279"/>
    </location>
</feature>
<dbReference type="InterPro" id="IPR029021">
    <property type="entry name" value="Prot-tyrosine_phosphatase-like"/>
</dbReference>
<accession>A0A9Q0L5I1</accession>
<dbReference type="InterPro" id="IPR000387">
    <property type="entry name" value="Tyr_Pase_dom"/>
</dbReference>
<feature type="domain" description="Tyrosine specific protein phosphatases" evidence="6">
    <location>
        <begin position="203"/>
        <end position="278"/>
    </location>
</feature>